<accession>A0A6A4VI69</accession>
<sequence>MNPLVVLSALVAVACAAPGHYNLAATYAAAPALTYAAALPHAVTYSHVNAAVPGPVPDNGLSPGLDALVKKTPISAAGRPVTRIQPHITRTVPEITHKQVDVAVPVPRPVARKVPVPVAAPYAVTPVVETTEVVQPVVQPVVRHAVSTYSAPAYGYGYAAPAYGYAAPAYSYAAAPAPVAVSEW</sequence>
<proteinExistence type="predicted"/>
<feature type="chain" id="PRO_5025374071" evidence="1">
    <location>
        <begin position="17"/>
        <end position="184"/>
    </location>
</feature>
<gene>
    <name evidence="2" type="ORF">FJT64_011602</name>
</gene>
<protein>
    <submittedName>
        <fullName evidence="2">Uncharacterized protein</fullName>
    </submittedName>
</protein>
<keyword evidence="1" id="KW-0732">Signal</keyword>
<feature type="signal peptide" evidence="1">
    <location>
        <begin position="1"/>
        <end position="16"/>
    </location>
</feature>
<keyword evidence="3" id="KW-1185">Reference proteome</keyword>
<dbReference type="Proteomes" id="UP000440578">
    <property type="component" value="Unassembled WGS sequence"/>
</dbReference>
<evidence type="ECO:0000256" key="1">
    <source>
        <dbReference type="SAM" id="SignalP"/>
    </source>
</evidence>
<reference evidence="2 3" key="1">
    <citation type="submission" date="2019-07" db="EMBL/GenBank/DDBJ databases">
        <title>Draft genome assembly of a fouling barnacle, Amphibalanus amphitrite (Darwin, 1854): The first reference genome for Thecostraca.</title>
        <authorList>
            <person name="Kim W."/>
        </authorList>
    </citation>
    <scope>NUCLEOTIDE SEQUENCE [LARGE SCALE GENOMIC DNA]</scope>
    <source>
        <strain evidence="2">SNU_AA5</strain>
        <tissue evidence="2">Soma without cirri and trophi</tissue>
    </source>
</reference>
<comment type="caution">
    <text evidence="2">The sequence shown here is derived from an EMBL/GenBank/DDBJ whole genome shotgun (WGS) entry which is preliminary data.</text>
</comment>
<evidence type="ECO:0000313" key="2">
    <source>
        <dbReference type="EMBL" id="KAF0290162.1"/>
    </source>
</evidence>
<dbReference type="EMBL" id="VIIS01001976">
    <property type="protein sequence ID" value="KAF0290162.1"/>
    <property type="molecule type" value="Genomic_DNA"/>
</dbReference>
<dbReference type="AlphaFoldDB" id="A0A6A4VI69"/>
<evidence type="ECO:0000313" key="3">
    <source>
        <dbReference type="Proteomes" id="UP000440578"/>
    </source>
</evidence>
<organism evidence="2 3">
    <name type="scientific">Amphibalanus amphitrite</name>
    <name type="common">Striped barnacle</name>
    <name type="synonym">Balanus amphitrite</name>
    <dbReference type="NCBI Taxonomy" id="1232801"/>
    <lineage>
        <taxon>Eukaryota</taxon>
        <taxon>Metazoa</taxon>
        <taxon>Ecdysozoa</taxon>
        <taxon>Arthropoda</taxon>
        <taxon>Crustacea</taxon>
        <taxon>Multicrustacea</taxon>
        <taxon>Cirripedia</taxon>
        <taxon>Thoracica</taxon>
        <taxon>Thoracicalcarea</taxon>
        <taxon>Balanomorpha</taxon>
        <taxon>Balanoidea</taxon>
        <taxon>Balanidae</taxon>
        <taxon>Amphibalaninae</taxon>
        <taxon>Amphibalanus</taxon>
    </lineage>
</organism>
<dbReference type="OrthoDB" id="6402591at2759"/>
<name>A0A6A4VI69_AMPAM</name>